<dbReference type="RefSeq" id="WP_130180519.1">
    <property type="nucleotide sequence ID" value="NZ_CP035945.1"/>
</dbReference>
<evidence type="ECO:0000259" key="2">
    <source>
        <dbReference type="Pfam" id="PF03787"/>
    </source>
</evidence>
<dbReference type="AlphaFoldDB" id="A0A4P6LYG5"/>
<dbReference type="GO" id="GO:0051607">
    <property type="term" value="P:defense response to virus"/>
    <property type="evidence" value="ECO:0007669"/>
    <property type="project" value="UniProtKB-KW"/>
</dbReference>
<proteinExistence type="predicted"/>
<dbReference type="CDD" id="cd09726">
    <property type="entry name" value="RAMP_I_III"/>
    <property type="match status" value="2"/>
</dbReference>
<dbReference type="Proteomes" id="UP000289794">
    <property type="component" value="Chromosome"/>
</dbReference>
<organism evidence="3 4">
    <name type="scientific">Blautia producta</name>
    <dbReference type="NCBI Taxonomy" id="33035"/>
    <lineage>
        <taxon>Bacteria</taxon>
        <taxon>Bacillati</taxon>
        <taxon>Bacillota</taxon>
        <taxon>Clostridia</taxon>
        <taxon>Lachnospirales</taxon>
        <taxon>Lachnospiraceae</taxon>
        <taxon>Blautia</taxon>
    </lineage>
</organism>
<accession>A0A4P6LYG5</accession>
<sequence>MQNNQDSQSCYGSVYDRVIKYRVKAECREPLHIGTGEKEQGEILIHPVEERPFIPATGIAGAFREYFTDRDLRNEMFGMVNEKGSDSSRIRFCDGFFKKAAVETELRPHVKIDGETGTCQSINVKGATISSGQKFEIESVAAGSEFEFFVYVFEKEKSYETPFEGALEALHCGNIQLGGQKSNGCGYVKLVSVKKSVYILTDENDRKQWPKEEKEMKDITDVIIEKAEKQDQRLHFELSGSTEGAILVKMVSVANYSEEAPDAQNIVNHRKEYIIPASSLKGTIRSQMEKIAVYKGMNLKIIDNIFGTCAENHSDGKIGEIKFFDCVVGNTPDNDKVKKQTRIHIDKFTGGVISQALFSEKPAYGSLMIRVDMENACDYAGNALLLMALRDLGMGILPVGSGSSIGRGYLSCDSLKISKGAEVIVEIDLKAGKIVKGAAVIEEYIGFTDRGIRNGTDS</sequence>
<dbReference type="Pfam" id="PF03787">
    <property type="entry name" value="RAMPs"/>
    <property type="match status" value="2"/>
</dbReference>
<dbReference type="PANTHER" id="PTHR35579">
    <property type="entry name" value="CRISPR SYSTEM CMS ENDORIBONUCLEASE CSM3"/>
    <property type="match status" value="1"/>
</dbReference>
<evidence type="ECO:0000313" key="4">
    <source>
        <dbReference type="Proteomes" id="UP000289794"/>
    </source>
</evidence>
<feature type="domain" description="CRISPR type III-associated protein" evidence="2">
    <location>
        <begin position="262"/>
        <end position="410"/>
    </location>
</feature>
<reference evidence="3 4" key="1">
    <citation type="submission" date="2019-01" db="EMBL/GenBank/DDBJ databases">
        <title>PMF-metabolizing Aryl O-demethylase.</title>
        <authorList>
            <person name="Kim M."/>
        </authorList>
    </citation>
    <scope>NUCLEOTIDE SEQUENCE [LARGE SCALE GENOMIC DNA]</scope>
    <source>
        <strain evidence="3 4">PMF1</strain>
    </source>
</reference>
<gene>
    <name evidence="3" type="ORF">PMF13cell1_01804</name>
</gene>
<name>A0A4P6LYG5_9FIRM</name>
<keyword evidence="1" id="KW-0051">Antiviral defense</keyword>
<evidence type="ECO:0000313" key="3">
    <source>
        <dbReference type="EMBL" id="QBE96260.1"/>
    </source>
</evidence>
<protein>
    <recommendedName>
        <fullName evidence="2">CRISPR type III-associated protein domain-containing protein</fullName>
    </recommendedName>
</protein>
<dbReference type="EMBL" id="CP035945">
    <property type="protein sequence ID" value="QBE96260.1"/>
    <property type="molecule type" value="Genomic_DNA"/>
</dbReference>
<dbReference type="PANTHER" id="PTHR35579:SF6">
    <property type="entry name" value="DUF324 DOMAIN-CONTAINING PROTEIN"/>
    <property type="match status" value="1"/>
</dbReference>
<dbReference type="InterPro" id="IPR052216">
    <property type="entry name" value="CRISPR_Csm3_endoribonuclease"/>
</dbReference>
<evidence type="ECO:0000256" key="1">
    <source>
        <dbReference type="ARBA" id="ARBA00023118"/>
    </source>
</evidence>
<feature type="domain" description="CRISPR type III-associated protein" evidence="2">
    <location>
        <begin position="25"/>
        <end position="189"/>
    </location>
</feature>
<dbReference type="InterPro" id="IPR005537">
    <property type="entry name" value="RAMP_III_fam"/>
</dbReference>
<dbReference type="KEGG" id="bpro:PMF13cell1_01804"/>